<organism evidence="1 2">
    <name type="scientific">Pseudodesulfovibrio profundus</name>
    <dbReference type="NCBI Taxonomy" id="57320"/>
    <lineage>
        <taxon>Bacteria</taxon>
        <taxon>Pseudomonadati</taxon>
        <taxon>Thermodesulfobacteriota</taxon>
        <taxon>Desulfovibrionia</taxon>
        <taxon>Desulfovibrionales</taxon>
        <taxon>Desulfovibrionaceae</taxon>
    </lineage>
</organism>
<dbReference type="Proteomes" id="UP000219215">
    <property type="component" value="Chromosome DPRO"/>
</dbReference>
<evidence type="ECO:0000313" key="1">
    <source>
        <dbReference type="EMBL" id="SOB60539.1"/>
    </source>
</evidence>
<name>A0A2C8FEQ1_9BACT</name>
<dbReference type="RefSeq" id="WP_097013244.1">
    <property type="nucleotide sequence ID" value="NZ_LT907975.1"/>
</dbReference>
<dbReference type="KEGG" id="pprf:DPRO_3623"/>
<proteinExistence type="predicted"/>
<keyword evidence="2" id="KW-1185">Reference proteome</keyword>
<dbReference type="OrthoDB" id="5464877at2"/>
<protein>
    <recommendedName>
        <fullName evidence="3">Virion morphogenesis protein</fullName>
    </recommendedName>
</protein>
<evidence type="ECO:0000313" key="2">
    <source>
        <dbReference type="Proteomes" id="UP000219215"/>
    </source>
</evidence>
<dbReference type="EMBL" id="LT907975">
    <property type="protein sequence ID" value="SOB60539.1"/>
    <property type="molecule type" value="Genomic_DNA"/>
</dbReference>
<accession>A0A2C8FEQ1</accession>
<evidence type="ECO:0008006" key="3">
    <source>
        <dbReference type="Google" id="ProtNLM"/>
    </source>
</evidence>
<gene>
    <name evidence="1" type="ORF">DPRO_3623</name>
</gene>
<dbReference type="AlphaFoldDB" id="A0A2C8FEQ1"/>
<reference evidence="2" key="1">
    <citation type="submission" date="2017-09" db="EMBL/GenBank/DDBJ databases">
        <authorList>
            <person name="Regsiter A."/>
            <person name="William W."/>
        </authorList>
    </citation>
    <scope>NUCLEOTIDE SEQUENCE [LARGE SCALE GENOMIC DNA]</scope>
    <source>
        <strain evidence="2">500-1</strain>
    </source>
</reference>
<sequence length="231" mass="26862">MANQPFQLDTDPRGRMRLYEQLDIVSLPHRTRRNITMRMGRSIIKDAKQNIRRQRTIHGLSMAERKGTRTKRKLLRKMGKGLKPFMRGPNRVDLTWANGMTAKIADRHQRGIPEQWTAPKAEKVYGKPDYDKPATRGQARALKAEGYRLRVKKKRGKGCTLRRVSMKWIMQNLTVGQAGIILRQMRDKTRRGKQRWEVKPTARPFLGPKPGTEPKFLDDLARTALSQIRNR</sequence>